<feature type="compositionally biased region" description="Low complexity" evidence="12">
    <location>
        <begin position="1337"/>
        <end position="1356"/>
    </location>
</feature>
<protein>
    <submittedName>
        <fullName evidence="17">Hsp90-like protein</fullName>
    </submittedName>
</protein>
<dbReference type="Pfam" id="PF02518">
    <property type="entry name" value="HATPase_c"/>
    <property type="match status" value="1"/>
</dbReference>
<feature type="domain" description="PAS" evidence="16">
    <location>
        <begin position="429"/>
        <end position="483"/>
    </location>
</feature>
<feature type="compositionally biased region" description="Polar residues" evidence="12">
    <location>
        <begin position="1216"/>
        <end position="1242"/>
    </location>
</feature>
<dbReference type="InterPro" id="IPR036890">
    <property type="entry name" value="HATPase_C_sf"/>
</dbReference>
<sequence length="1621" mass="177762">MESSHDPDLTDREPLPEGDAPAPEPAPEPAPAPETPHSHSENPSSTPSTSTSPPPSQQQPDDSEGESNLHTQQSPLPRNDSAGSENSTDNNTTPMQENGHGQVDAAQSSSSSSVPPTQQDQQEQSSPTSSPPTDVRDFANGQDEDGPPLTEAPDPSEVAVPEPDDDDTTPPARNKPSTIFSDAFGPNQAMTLDGSAPAPPSSSGAPSSWSQSSDLQLGHRSTSSNADPADRVFPIRSVVSVDSSQPTPWSLPRTSGEHEYFDRRSRSSASHTDADLSGMRRAETMPAPAGEKDRSTSRPPLRRNRENTVSSSAFSVTSPSPVDYPSSHGHTAGGLPLFNDASSDTSDRSGPPRGNASQKIGDTSGGGRRSPGGEINEGLFTTRFRHVVTDEGHAILTGRDGTLERCEDEPIHTPGAVQPFGLLVAIREDSEGCFLVRIVSENSERLLGYTPQQLFRLENFVDIFSEEQADNLLDHIDFIRDDDADPATNGPEVFSISIRPPNSRSVKLWCAIHITPANPDLVICEFELEDDQEYPLRGPDDMTPPVPQDTLYQNPTLEEFNESTEVSSRPLRVLRSARKKRGEAGAMQVFDIMSQVQEQLANAPNLDKFLKILVGIVKELTGFHRVMVYQFDSAFNGKVVTELVDPTHTRDLYKGLHFPASDIPKQARDLYRINKVRLLFDRDLESARLVCRTLEDLEHPLDLTHAYLRAMSPIHLKYLKNMAVRGSMSISINAFNELWGLISCHSYGDKGMRVPFPIRKMCRLIGDTASRNIERLSYASRLQARKLINTVPTDKNPSGYIIASSDDLLKLFDADFGMLSIRGETKILGKIGQTQEALALLEYLRVRRYTSVVTTQDVKEDLPDLRYPPGFSVIAGMLYVPLSVGGQDFIVFFRRGQIREVKWAGNPYEKVIKEGTSAYLEPRKSFQVWHETVIGKCREWTEEQVETAAVLCLVYGKFIEVWRQKEAALQSSRLTRLLLANSAHEVRTPLNAIINYLEIALEGSLDQETRDNLAKSHSASKSLIYVINDLLDLTKTEEGQELIKDEILDFPACLEEATAPFKSDAKRKNIGYEVVAHPGLPSHVHGDHRRVRQAIANMTANAVQHTTKGYVKVECYVAEVAESRVRIEVAVQDTGRGMSNEQLDALFQDLEQVSVDTDETNPDDEVEKPEEGRSLGLGLAMVARIVRNMDGQLRLKSEEGKGSRFVIQLPFEVPNNESAENSESATQVPSTRSSAPSVTTSMPPAPAGEVTLVDRGSGRSSGINIPISLKERRSFDETTSVNSLKSGASKASGQSNMSDADRLIDAIQTPLSMGDREPELGSLSRRDSRGSNRSHRLSSTSLSSLTTANSAGAGANDGQVKRPGMPRRSTTSPTGQLAKTAAEEGKSFITDSKTPVRPIKVPDEYTDPPSMPQTGESSGVLYEISDKPKPKEPPAEEKPRQLRVLIAEDDPINMRILRKRLEKAGHHVSHAVNGEDCASVYSEQPDAFDVILMDMQMPIVDGLGSTKMIRAFEKSEKCQALSSLARYQGRIPIFAVSASLVEKEGPTYINAGFDGWILKPIDIKRLHTLLFGITDDETRNSCLYVPGEWERGGWFQVRSRGGSDTSSDDNITPTGPTTTEA</sequence>
<dbReference type="InterPro" id="IPR043150">
    <property type="entry name" value="Phytochrome_PHY_sf"/>
</dbReference>
<feature type="region of interest" description="Disordered" evidence="12">
    <location>
        <begin position="1"/>
        <end position="376"/>
    </location>
</feature>
<dbReference type="InterPro" id="IPR016132">
    <property type="entry name" value="Phyto_chromo_attachment"/>
</dbReference>
<keyword evidence="2 11" id="KW-0597">Phosphoprotein</keyword>
<evidence type="ECO:0000256" key="6">
    <source>
        <dbReference type="ARBA" id="ARBA00022777"/>
    </source>
</evidence>
<keyword evidence="9" id="KW-0902">Two-component regulatory system</keyword>
<dbReference type="InterPro" id="IPR003594">
    <property type="entry name" value="HATPase_dom"/>
</dbReference>
<feature type="compositionally biased region" description="Low complexity" evidence="12">
    <location>
        <begin position="1598"/>
        <end position="1609"/>
    </location>
</feature>
<feature type="domain" description="Phytochrome chromophore attachment site" evidence="13">
    <location>
        <begin position="605"/>
        <end position="767"/>
    </location>
</feature>
<dbReference type="InterPro" id="IPR013654">
    <property type="entry name" value="PAS_2"/>
</dbReference>
<feature type="modified residue" description="4-aspartylphosphate" evidence="11">
    <location>
        <position position="1494"/>
    </location>
</feature>
<dbReference type="SMART" id="SM00387">
    <property type="entry name" value="HATPase_c"/>
    <property type="match status" value="1"/>
</dbReference>
<dbReference type="Gene3D" id="3.30.565.10">
    <property type="entry name" value="Histidine kinase-like ATPase, C-terminal domain"/>
    <property type="match status" value="1"/>
</dbReference>
<evidence type="ECO:0000256" key="8">
    <source>
        <dbReference type="ARBA" id="ARBA00022991"/>
    </source>
</evidence>
<accession>A0ABR2I0X2</accession>
<evidence type="ECO:0000256" key="9">
    <source>
        <dbReference type="ARBA" id="ARBA00023012"/>
    </source>
</evidence>
<evidence type="ECO:0000256" key="12">
    <source>
        <dbReference type="SAM" id="MobiDB-lite"/>
    </source>
</evidence>
<dbReference type="Gene3D" id="3.30.450.270">
    <property type="match status" value="1"/>
</dbReference>
<dbReference type="PRINTS" id="PR00344">
    <property type="entry name" value="BCTRLSENSOR"/>
</dbReference>
<feature type="region of interest" description="Disordered" evidence="12">
    <location>
        <begin position="1597"/>
        <end position="1621"/>
    </location>
</feature>
<dbReference type="Proteomes" id="UP001390339">
    <property type="component" value="Unassembled WGS sequence"/>
</dbReference>
<feature type="compositionally biased region" description="Polar residues" evidence="12">
    <location>
        <begin position="1277"/>
        <end position="1298"/>
    </location>
</feature>
<dbReference type="SMART" id="SM00448">
    <property type="entry name" value="REC"/>
    <property type="match status" value="1"/>
</dbReference>
<evidence type="ECO:0000259" key="14">
    <source>
        <dbReference type="PROSITE" id="PS50109"/>
    </source>
</evidence>
<keyword evidence="1" id="KW-0600">Photoreceptor protein</keyword>
<evidence type="ECO:0000256" key="5">
    <source>
        <dbReference type="ARBA" id="ARBA00022741"/>
    </source>
</evidence>
<feature type="compositionally biased region" description="Low complexity" evidence="12">
    <location>
        <begin position="308"/>
        <end position="321"/>
    </location>
</feature>
<dbReference type="PANTHER" id="PTHR43065:SF10">
    <property type="entry name" value="PEROXIDE STRESS-ACTIVATED HISTIDINE KINASE MAK3"/>
    <property type="match status" value="1"/>
</dbReference>
<feature type="region of interest" description="Disordered" evidence="12">
    <location>
        <begin position="1216"/>
        <end position="1438"/>
    </location>
</feature>
<keyword evidence="4" id="KW-0808">Transferase</keyword>
<evidence type="ECO:0000256" key="11">
    <source>
        <dbReference type="PROSITE-ProRule" id="PRU00169"/>
    </source>
</evidence>
<evidence type="ECO:0000313" key="17">
    <source>
        <dbReference type="EMBL" id="KAK8855807.1"/>
    </source>
</evidence>
<feature type="domain" description="Histidine kinase" evidence="14">
    <location>
        <begin position="981"/>
        <end position="1213"/>
    </location>
</feature>
<dbReference type="Pfam" id="PF08446">
    <property type="entry name" value="PAS_2"/>
    <property type="match status" value="1"/>
</dbReference>
<dbReference type="SMART" id="SM00388">
    <property type="entry name" value="HisKA"/>
    <property type="match status" value="1"/>
</dbReference>
<dbReference type="Pfam" id="PF00072">
    <property type="entry name" value="Response_reg"/>
    <property type="match status" value="1"/>
</dbReference>
<keyword evidence="7" id="KW-0067">ATP-binding</keyword>
<comment type="caution">
    <text evidence="17">The sequence shown here is derived from an EMBL/GenBank/DDBJ whole genome shotgun (WGS) entry which is preliminary data.</text>
</comment>
<feature type="domain" description="Response regulatory" evidence="15">
    <location>
        <begin position="1443"/>
        <end position="1574"/>
    </location>
</feature>
<dbReference type="InterPro" id="IPR013515">
    <property type="entry name" value="Phytochrome_cen-reg"/>
</dbReference>
<evidence type="ECO:0000256" key="3">
    <source>
        <dbReference type="ARBA" id="ARBA00022606"/>
    </source>
</evidence>
<evidence type="ECO:0000259" key="15">
    <source>
        <dbReference type="PROSITE" id="PS50110"/>
    </source>
</evidence>
<dbReference type="Pfam" id="PF00512">
    <property type="entry name" value="HisKA"/>
    <property type="match status" value="1"/>
</dbReference>
<keyword evidence="8" id="KW-0157">Chromophore</keyword>
<dbReference type="InterPro" id="IPR000014">
    <property type="entry name" value="PAS"/>
</dbReference>
<evidence type="ECO:0000256" key="10">
    <source>
        <dbReference type="ARBA" id="ARBA00023170"/>
    </source>
</evidence>
<dbReference type="InterPro" id="IPR011006">
    <property type="entry name" value="CheY-like_superfamily"/>
</dbReference>
<feature type="compositionally biased region" description="Polar residues" evidence="12">
    <location>
        <begin position="1368"/>
        <end position="1377"/>
    </location>
</feature>
<evidence type="ECO:0000256" key="7">
    <source>
        <dbReference type="ARBA" id="ARBA00022840"/>
    </source>
</evidence>
<dbReference type="EMBL" id="JAPCWZ010000007">
    <property type="protein sequence ID" value="KAK8855807.1"/>
    <property type="molecule type" value="Genomic_DNA"/>
</dbReference>
<evidence type="ECO:0000259" key="13">
    <source>
        <dbReference type="PROSITE" id="PS50046"/>
    </source>
</evidence>
<feature type="compositionally biased region" description="Basic and acidic residues" evidence="12">
    <location>
        <begin position="1"/>
        <end position="15"/>
    </location>
</feature>
<dbReference type="Gene3D" id="3.40.50.2300">
    <property type="match status" value="1"/>
</dbReference>
<dbReference type="Gene3D" id="3.30.450.20">
    <property type="entry name" value="PAS domain"/>
    <property type="match status" value="2"/>
</dbReference>
<reference evidence="17 18" key="1">
    <citation type="journal article" date="2024" name="IMA Fungus">
        <title>Apiospora arundinis, a panoply of carbohydrate-active enzymes and secondary metabolites.</title>
        <authorList>
            <person name="Sorensen T."/>
            <person name="Petersen C."/>
            <person name="Muurmann A.T."/>
            <person name="Christiansen J.V."/>
            <person name="Brundto M.L."/>
            <person name="Overgaard C.K."/>
            <person name="Boysen A.T."/>
            <person name="Wollenberg R.D."/>
            <person name="Larsen T.O."/>
            <person name="Sorensen J.L."/>
            <person name="Nielsen K.L."/>
            <person name="Sondergaard T.E."/>
        </authorList>
    </citation>
    <scope>NUCLEOTIDE SEQUENCE [LARGE SCALE GENOMIC DNA]</scope>
    <source>
        <strain evidence="17 18">AAU 773</strain>
    </source>
</reference>
<feature type="compositionally biased region" description="Basic and acidic residues" evidence="12">
    <location>
        <begin position="255"/>
        <end position="265"/>
    </location>
</feature>
<dbReference type="Pfam" id="PF00360">
    <property type="entry name" value="PHY"/>
    <property type="match status" value="1"/>
</dbReference>
<dbReference type="PANTHER" id="PTHR43065">
    <property type="entry name" value="SENSOR HISTIDINE KINASE"/>
    <property type="match status" value="1"/>
</dbReference>
<dbReference type="InterPro" id="IPR003661">
    <property type="entry name" value="HisK_dim/P_dom"/>
</dbReference>
<organism evidence="17 18">
    <name type="scientific">Apiospora arundinis</name>
    <dbReference type="NCBI Taxonomy" id="335852"/>
    <lineage>
        <taxon>Eukaryota</taxon>
        <taxon>Fungi</taxon>
        <taxon>Dikarya</taxon>
        <taxon>Ascomycota</taxon>
        <taxon>Pezizomycotina</taxon>
        <taxon>Sordariomycetes</taxon>
        <taxon>Xylariomycetidae</taxon>
        <taxon>Amphisphaeriales</taxon>
        <taxon>Apiosporaceae</taxon>
        <taxon>Apiospora</taxon>
    </lineage>
</organism>
<feature type="compositionally biased region" description="Polar residues" evidence="12">
    <location>
        <begin position="1610"/>
        <end position="1621"/>
    </location>
</feature>
<feature type="compositionally biased region" description="Polar residues" evidence="12">
    <location>
        <begin position="66"/>
        <end position="96"/>
    </location>
</feature>
<feature type="compositionally biased region" description="Basic and acidic residues" evidence="12">
    <location>
        <begin position="272"/>
        <end position="283"/>
    </location>
</feature>
<feature type="compositionally biased region" description="Low complexity" evidence="12">
    <location>
        <begin position="102"/>
        <end position="133"/>
    </location>
</feature>
<feature type="compositionally biased region" description="Basic and acidic residues" evidence="12">
    <location>
        <begin position="1424"/>
        <end position="1438"/>
    </location>
</feature>
<dbReference type="InterPro" id="IPR035965">
    <property type="entry name" value="PAS-like_dom_sf"/>
</dbReference>
<keyword evidence="5" id="KW-0547">Nucleotide-binding</keyword>
<dbReference type="CDD" id="cd17546">
    <property type="entry name" value="REC_hyHK_CKI1_RcsC-like"/>
    <property type="match status" value="1"/>
</dbReference>
<dbReference type="SUPFAM" id="SSF55781">
    <property type="entry name" value="GAF domain-like"/>
    <property type="match status" value="2"/>
</dbReference>
<feature type="compositionally biased region" description="Pro residues" evidence="12">
    <location>
        <begin position="22"/>
        <end position="34"/>
    </location>
</feature>
<evidence type="ECO:0000256" key="4">
    <source>
        <dbReference type="ARBA" id="ARBA00022679"/>
    </source>
</evidence>
<evidence type="ECO:0000313" key="18">
    <source>
        <dbReference type="Proteomes" id="UP001390339"/>
    </source>
</evidence>
<dbReference type="PROSITE" id="PS50110">
    <property type="entry name" value="RESPONSE_REGULATORY"/>
    <property type="match status" value="1"/>
</dbReference>
<dbReference type="InterPro" id="IPR036097">
    <property type="entry name" value="HisK_dim/P_sf"/>
</dbReference>
<dbReference type="Gene3D" id="1.10.287.130">
    <property type="match status" value="1"/>
</dbReference>
<keyword evidence="10" id="KW-0675">Receptor</keyword>
<dbReference type="InterPro" id="IPR005467">
    <property type="entry name" value="His_kinase_dom"/>
</dbReference>
<proteinExistence type="predicted"/>
<feature type="compositionally biased region" description="Basic and acidic residues" evidence="12">
    <location>
        <begin position="1314"/>
        <end position="1330"/>
    </location>
</feature>
<dbReference type="SUPFAM" id="SSF55874">
    <property type="entry name" value="ATPase domain of HSP90 chaperone/DNA topoisomerase II/histidine kinase"/>
    <property type="match status" value="1"/>
</dbReference>
<dbReference type="InterPro" id="IPR004358">
    <property type="entry name" value="Sig_transdc_His_kin-like_C"/>
</dbReference>
<keyword evidence="18" id="KW-1185">Reference proteome</keyword>
<dbReference type="PROSITE" id="PS50109">
    <property type="entry name" value="HIS_KIN"/>
    <property type="match status" value="1"/>
</dbReference>
<dbReference type="Pfam" id="PF01590">
    <property type="entry name" value="GAF"/>
    <property type="match status" value="1"/>
</dbReference>
<dbReference type="SUPFAM" id="SSF52172">
    <property type="entry name" value="CheY-like"/>
    <property type="match status" value="1"/>
</dbReference>
<feature type="compositionally biased region" description="Low complexity" evidence="12">
    <location>
        <begin position="41"/>
        <end position="51"/>
    </location>
</feature>
<name>A0ABR2I0X2_9PEZI</name>
<feature type="compositionally biased region" description="Low complexity" evidence="12">
    <location>
        <begin position="151"/>
        <end position="161"/>
    </location>
</feature>
<dbReference type="InterPro" id="IPR029016">
    <property type="entry name" value="GAF-like_dom_sf"/>
</dbReference>
<dbReference type="PROSITE" id="PS50112">
    <property type="entry name" value="PAS"/>
    <property type="match status" value="1"/>
</dbReference>
<dbReference type="SUPFAM" id="SSF47384">
    <property type="entry name" value="Homodimeric domain of signal transducing histidine kinase"/>
    <property type="match status" value="1"/>
</dbReference>
<evidence type="ECO:0000256" key="1">
    <source>
        <dbReference type="ARBA" id="ARBA00022543"/>
    </source>
</evidence>
<gene>
    <name evidence="17" type="ORF">PGQ11_011719</name>
</gene>
<dbReference type="SUPFAM" id="SSF55785">
    <property type="entry name" value="PYP-like sensor domain (PAS domain)"/>
    <property type="match status" value="1"/>
</dbReference>
<keyword evidence="3" id="KW-0716">Sensory transduction</keyword>
<feature type="compositionally biased region" description="Low complexity" evidence="12">
    <location>
        <begin position="201"/>
        <end position="213"/>
    </location>
</feature>
<evidence type="ECO:0000256" key="2">
    <source>
        <dbReference type="ARBA" id="ARBA00022553"/>
    </source>
</evidence>
<dbReference type="CDD" id="cd00082">
    <property type="entry name" value="HisKA"/>
    <property type="match status" value="1"/>
</dbReference>
<evidence type="ECO:0000259" key="16">
    <source>
        <dbReference type="PROSITE" id="PS50112"/>
    </source>
</evidence>
<keyword evidence="6" id="KW-0418">Kinase</keyword>
<dbReference type="Gene3D" id="3.30.450.40">
    <property type="match status" value="1"/>
</dbReference>
<dbReference type="InterPro" id="IPR001789">
    <property type="entry name" value="Sig_transdc_resp-reg_receiver"/>
</dbReference>
<dbReference type="PROSITE" id="PS50046">
    <property type="entry name" value="PHYTOCHROME_2"/>
    <property type="match status" value="1"/>
</dbReference>
<dbReference type="InterPro" id="IPR003018">
    <property type="entry name" value="GAF"/>
</dbReference>